<dbReference type="RefSeq" id="WP_145364605.1">
    <property type="nucleotide sequence ID" value="NZ_CP036268.1"/>
</dbReference>
<dbReference type="OrthoDB" id="247580at2"/>
<feature type="signal peptide" evidence="1">
    <location>
        <begin position="1"/>
        <end position="26"/>
    </location>
</feature>
<accession>A0A517R3T8</accession>
<dbReference type="EMBL" id="CP036268">
    <property type="protein sequence ID" value="QDT38503.1"/>
    <property type="molecule type" value="Genomic_DNA"/>
</dbReference>
<evidence type="ECO:0008006" key="4">
    <source>
        <dbReference type="Google" id="ProtNLM"/>
    </source>
</evidence>
<dbReference type="AlphaFoldDB" id="A0A517R3T8"/>
<sequence precursor="true">MSYRLRLPVLTLCVLALNMLSTPAQAQVGQRVAPGTAPAADSDVADYRSRNFVVRTDLPKDEAEELLVRLEKMLVLISKYWGQPNRKTIYCYVVDDVSKWPAGGIPLEGLASVRSGGGITISQSQWRAGRLLNADARVYASTREGTPLHEAVHAYCSQTFGRTGPLWYSEGMAEMGAYWDDSDQSVQLPQHVLRYLQSNEVKSFNEIVNSDETTGDSWQNYTWRWALCHLLANNPNYSKRFRPLGMNLLLDRPDSFEQAYGNSAKEIEFEYRFFLDVIDNGLRADLIAWNWRVKSVPLRRGRRLVARVNADGGWQPSRLAVQEGQSYQVQTTGQWKTAKEAAELTGDGDADGSGRLMGVLFDPDSYALSDPFELGADLTWTADESGHLYLRCSDDWGSLGDNDGSLKVSISGIRD</sequence>
<dbReference type="Proteomes" id="UP000317318">
    <property type="component" value="Chromosome"/>
</dbReference>
<dbReference type="KEGG" id="svp:Pan189_28970"/>
<protein>
    <recommendedName>
        <fullName evidence="4">Plant Basic Secretory Protein</fullName>
    </recommendedName>
</protein>
<feature type="chain" id="PRO_5022187947" description="Plant Basic Secretory Protein" evidence="1">
    <location>
        <begin position="27"/>
        <end position="415"/>
    </location>
</feature>
<keyword evidence="1" id="KW-0732">Signal</keyword>
<proteinExistence type="predicted"/>
<organism evidence="2 3">
    <name type="scientific">Stratiformator vulcanicus</name>
    <dbReference type="NCBI Taxonomy" id="2527980"/>
    <lineage>
        <taxon>Bacteria</taxon>
        <taxon>Pseudomonadati</taxon>
        <taxon>Planctomycetota</taxon>
        <taxon>Planctomycetia</taxon>
        <taxon>Planctomycetales</taxon>
        <taxon>Planctomycetaceae</taxon>
        <taxon>Stratiformator</taxon>
    </lineage>
</organism>
<evidence type="ECO:0000256" key="1">
    <source>
        <dbReference type="SAM" id="SignalP"/>
    </source>
</evidence>
<name>A0A517R3T8_9PLAN</name>
<dbReference type="Gene3D" id="2.60.120.430">
    <property type="entry name" value="Galactose-binding lectin"/>
    <property type="match status" value="1"/>
</dbReference>
<evidence type="ECO:0000313" key="2">
    <source>
        <dbReference type="EMBL" id="QDT38503.1"/>
    </source>
</evidence>
<evidence type="ECO:0000313" key="3">
    <source>
        <dbReference type="Proteomes" id="UP000317318"/>
    </source>
</evidence>
<reference evidence="2 3" key="1">
    <citation type="submission" date="2019-02" db="EMBL/GenBank/DDBJ databases">
        <title>Deep-cultivation of Planctomycetes and their phenomic and genomic characterization uncovers novel biology.</title>
        <authorList>
            <person name="Wiegand S."/>
            <person name="Jogler M."/>
            <person name="Boedeker C."/>
            <person name="Pinto D."/>
            <person name="Vollmers J."/>
            <person name="Rivas-Marin E."/>
            <person name="Kohn T."/>
            <person name="Peeters S.H."/>
            <person name="Heuer A."/>
            <person name="Rast P."/>
            <person name="Oberbeckmann S."/>
            <person name="Bunk B."/>
            <person name="Jeske O."/>
            <person name="Meyerdierks A."/>
            <person name="Storesund J.E."/>
            <person name="Kallscheuer N."/>
            <person name="Luecker S."/>
            <person name="Lage O.M."/>
            <person name="Pohl T."/>
            <person name="Merkel B.J."/>
            <person name="Hornburger P."/>
            <person name="Mueller R.-W."/>
            <person name="Bruemmer F."/>
            <person name="Labrenz M."/>
            <person name="Spormann A.M."/>
            <person name="Op den Camp H."/>
            <person name="Overmann J."/>
            <person name="Amann R."/>
            <person name="Jetten M.S.M."/>
            <person name="Mascher T."/>
            <person name="Medema M.H."/>
            <person name="Devos D.P."/>
            <person name="Kaster A.-K."/>
            <person name="Ovreas L."/>
            <person name="Rohde M."/>
            <person name="Galperin M.Y."/>
            <person name="Jogler C."/>
        </authorList>
    </citation>
    <scope>NUCLEOTIDE SEQUENCE [LARGE SCALE GENOMIC DNA]</scope>
    <source>
        <strain evidence="2 3">Pan189</strain>
    </source>
</reference>
<gene>
    <name evidence="2" type="ORF">Pan189_28970</name>
</gene>
<keyword evidence="3" id="KW-1185">Reference proteome</keyword>